<feature type="domain" description="Exostosin GT47" evidence="6">
    <location>
        <begin position="64"/>
        <end position="401"/>
    </location>
</feature>
<dbReference type="InParanoid" id="A0A068U315"/>
<dbReference type="Gramene" id="CDP02554">
    <property type="protein sequence ID" value="CDP02554"/>
    <property type="gene ID" value="GSCOC_T00039974001"/>
</dbReference>
<keyword evidence="5" id="KW-0333">Golgi apparatus</keyword>
<dbReference type="AlphaFoldDB" id="A0A068U315"/>
<gene>
    <name evidence="7" type="ORF">GSCOC_T00039974001</name>
</gene>
<dbReference type="Pfam" id="PF03016">
    <property type="entry name" value="Exostosin_GT47"/>
    <property type="match status" value="1"/>
</dbReference>
<evidence type="ECO:0000256" key="2">
    <source>
        <dbReference type="ARBA" id="ARBA00010271"/>
    </source>
</evidence>
<dbReference type="Proteomes" id="UP000295252">
    <property type="component" value="Chromosome IX"/>
</dbReference>
<dbReference type="GO" id="GO:0000139">
    <property type="term" value="C:Golgi membrane"/>
    <property type="evidence" value="ECO:0007669"/>
    <property type="project" value="UniProtKB-SubCell"/>
</dbReference>
<evidence type="ECO:0000313" key="8">
    <source>
        <dbReference type="Proteomes" id="UP000295252"/>
    </source>
</evidence>
<evidence type="ECO:0000259" key="6">
    <source>
        <dbReference type="Pfam" id="PF03016"/>
    </source>
</evidence>
<evidence type="ECO:0000256" key="5">
    <source>
        <dbReference type="ARBA" id="ARBA00023034"/>
    </source>
</evidence>
<dbReference type="PhylomeDB" id="A0A068U315"/>
<keyword evidence="4" id="KW-0735">Signal-anchor</keyword>
<dbReference type="InterPro" id="IPR040911">
    <property type="entry name" value="Exostosin_GT47"/>
</dbReference>
<dbReference type="GO" id="GO:0009969">
    <property type="term" value="P:xyloglucan biosynthetic process"/>
    <property type="evidence" value="ECO:0007669"/>
    <property type="project" value="TreeGrafter"/>
</dbReference>
<keyword evidence="3" id="KW-0808">Transferase</keyword>
<comment type="subcellular location">
    <subcellularLocation>
        <location evidence="1">Golgi apparatus membrane</location>
        <topology evidence="1">Single-pass type II membrane protein</topology>
    </subcellularLocation>
</comment>
<dbReference type="STRING" id="49390.A0A068U315"/>
<evidence type="ECO:0000256" key="3">
    <source>
        <dbReference type="ARBA" id="ARBA00022676"/>
    </source>
</evidence>
<dbReference type="GO" id="GO:0008378">
    <property type="term" value="F:galactosyltransferase activity"/>
    <property type="evidence" value="ECO:0007669"/>
    <property type="project" value="TreeGrafter"/>
</dbReference>
<dbReference type="InterPro" id="IPR004263">
    <property type="entry name" value="Exostosin"/>
</dbReference>
<keyword evidence="4" id="KW-0812">Transmembrane</keyword>
<protein>
    <recommendedName>
        <fullName evidence="6">Exostosin GT47 domain-containing protein</fullName>
    </recommendedName>
</protein>
<keyword evidence="8" id="KW-1185">Reference proteome</keyword>
<name>A0A068U315_COFCA</name>
<dbReference type="EMBL" id="HG739092">
    <property type="protein sequence ID" value="CDP02554.1"/>
    <property type="molecule type" value="Genomic_DNA"/>
</dbReference>
<dbReference type="OrthoDB" id="1924787at2759"/>
<sequence>MQNFARFTTSRRNFLDKPKNRRAWLFAGLLLPILLLLFFTSAPKHYHSFRRLRQRLQAPQDGQCKYGTIYVYDLPPIFNEKLLDNCHDLDPWTSLCKTLSNDGFGPKATGLDGIVPRDLTQAWYWTHMFSGEVMFHARISNYRCRTYDPDSATAFYIPFYAGLATAKYLYGNSSASERDSQCESLLKWVTGQPSWKRSKGADHFIMLGRMSWDFRRNTDEKWGSSFLLMPPMRQTLKLSIERNPWDRSEISVPYPTGFHPKSKAELESWLKFVRTRNRSKLFTYVGGRRKKIKNDFRVLLLDQCRKEADSCKAVDCSKTPCAEGTPAVLESFLDSNFCLQPRGDAYTRRSTFDCMLAGSIPVFFWKRSIHGQFEWFMGDDPERFSVFIDENKVRNGTSIKKILQGYGIEEIQMMRERVTNLIPTILYAMPGDDGKNSRDAFETAFEGVLRRLKEQKQRSQQ</sequence>
<keyword evidence="3" id="KW-0328">Glycosyltransferase</keyword>
<evidence type="ECO:0000256" key="1">
    <source>
        <dbReference type="ARBA" id="ARBA00004323"/>
    </source>
</evidence>
<evidence type="ECO:0000313" key="7">
    <source>
        <dbReference type="EMBL" id="CDP02554.1"/>
    </source>
</evidence>
<dbReference type="PANTHER" id="PTHR11062:SF219">
    <property type="entry name" value="XYLOGLUCAN GALACTOSYLTRANSFERASE XLT2-LIKE"/>
    <property type="match status" value="1"/>
</dbReference>
<organism evidence="7 8">
    <name type="scientific">Coffea canephora</name>
    <name type="common">Robusta coffee</name>
    <dbReference type="NCBI Taxonomy" id="49390"/>
    <lineage>
        <taxon>Eukaryota</taxon>
        <taxon>Viridiplantae</taxon>
        <taxon>Streptophyta</taxon>
        <taxon>Embryophyta</taxon>
        <taxon>Tracheophyta</taxon>
        <taxon>Spermatophyta</taxon>
        <taxon>Magnoliopsida</taxon>
        <taxon>eudicotyledons</taxon>
        <taxon>Gunneridae</taxon>
        <taxon>Pentapetalae</taxon>
        <taxon>asterids</taxon>
        <taxon>lamiids</taxon>
        <taxon>Gentianales</taxon>
        <taxon>Rubiaceae</taxon>
        <taxon>Ixoroideae</taxon>
        <taxon>Gardenieae complex</taxon>
        <taxon>Bertiereae - Coffeeae clade</taxon>
        <taxon>Coffeeae</taxon>
        <taxon>Coffea</taxon>
    </lineage>
</organism>
<comment type="similarity">
    <text evidence="2">Belongs to the glycosyltransferase 47 family.</text>
</comment>
<dbReference type="PANTHER" id="PTHR11062">
    <property type="entry name" value="EXOSTOSIN HEPARAN SULFATE GLYCOSYLTRANSFERASE -RELATED"/>
    <property type="match status" value="1"/>
</dbReference>
<accession>A0A068U315</accession>
<evidence type="ECO:0000256" key="4">
    <source>
        <dbReference type="ARBA" id="ARBA00022968"/>
    </source>
</evidence>
<reference evidence="8" key="1">
    <citation type="journal article" date="2014" name="Science">
        <title>The coffee genome provides insight into the convergent evolution of caffeine biosynthesis.</title>
        <authorList>
            <person name="Denoeud F."/>
            <person name="Carretero-Paulet L."/>
            <person name="Dereeper A."/>
            <person name="Droc G."/>
            <person name="Guyot R."/>
            <person name="Pietrella M."/>
            <person name="Zheng C."/>
            <person name="Alberti A."/>
            <person name="Anthony F."/>
            <person name="Aprea G."/>
            <person name="Aury J.M."/>
            <person name="Bento P."/>
            <person name="Bernard M."/>
            <person name="Bocs S."/>
            <person name="Campa C."/>
            <person name="Cenci A."/>
            <person name="Combes M.C."/>
            <person name="Crouzillat D."/>
            <person name="Da Silva C."/>
            <person name="Daddiego L."/>
            <person name="De Bellis F."/>
            <person name="Dussert S."/>
            <person name="Garsmeur O."/>
            <person name="Gayraud T."/>
            <person name="Guignon V."/>
            <person name="Jahn K."/>
            <person name="Jamilloux V."/>
            <person name="Joet T."/>
            <person name="Labadie K."/>
            <person name="Lan T."/>
            <person name="Leclercq J."/>
            <person name="Lepelley M."/>
            <person name="Leroy T."/>
            <person name="Li L.T."/>
            <person name="Librado P."/>
            <person name="Lopez L."/>
            <person name="Munoz A."/>
            <person name="Noel B."/>
            <person name="Pallavicini A."/>
            <person name="Perrotta G."/>
            <person name="Poncet V."/>
            <person name="Pot D."/>
            <person name="Priyono X."/>
            <person name="Rigoreau M."/>
            <person name="Rouard M."/>
            <person name="Rozas J."/>
            <person name="Tranchant-Dubreuil C."/>
            <person name="VanBuren R."/>
            <person name="Zhang Q."/>
            <person name="Andrade A.C."/>
            <person name="Argout X."/>
            <person name="Bertrand B."/>
            <person name="de Kochko A."/>
            <person name="Graziosi G."/>
            <person name="Henry R.J."/>
            <person name="Jayarama X."/>
            <person name="Ming R."/>
            <person name="Nagai C."/>
            <person name="Rounsley S."/>
            <person name="Sankoff D."/>
            <person name="Giuliano G."/>
            <person name="Albert V.A."/>
            <person name="Wincker P."/>
            <person name="Lashermes P."/>
        </authorList>
    </citation>
    <scope>NUCLEOTIDE SEQUENCE [LARGE SCALE GENOMIC DNA]</scope>
    <source>
        <strain evidence="8">cv. DH200-94</strain>
    </source>
</reference>
<proteinExistence type="inferred from homology"/>